<sequence>MTPFIKSLEIDGFRAFTGLRVDGLGKVNLITGKNNSGKSSLLEAIRILATGGALRTIYEILDYREELGSTGDSEKIYSPTDLAPFCNLFNGFPNLSLSQQGFSISAAGALPSPISRISVRINWFVKSTDPDRQAYSYEPASGDLFGDVDAFPALDLDIGGRKRVVPLRLDRFQRRFPARAEADAALVPCVYLDPFSSRSTSQMGALWDAIALTDVEQEVVKALKVISSDIQAVSMIGSDERNTRPRTAIVKSGRHSSPLPLRTFGDGVNRLFGVILSLCNARNGVLLVDEIENGLHYSVQTEIWRTIFRLATDLNVQVFATSHSWDSVRAFQRAASDSPEDCVLVRLTTKGDRIIPTLFTEEELKIATRDQIEVR</sequence>
<dbReference type="Gene3D" id="3.40.50.300">
    <property type="entry name" value="P-loop containing nucleotide triphosphate hydrolases"/>
    <property type="match status" value="2"/>
</dbReference>
<dbReference type="Proteomes" id="UP000706151">
    <property type="component" value="Unassembled WGS sequence"/>
</dbReference>
<dbReference type="PANTHER" id="PTHR32182">
    <property type="entry name" value="DNA REPLICATION AND REPAIR PROTEIN RECF"/>
    <property type="match status" value="1"/>
</dbReference>
<proteinExistence type="predicted"/>
<evidence type="ECO:0000313" key="4">
    <source>
        <dbReference type="Proteomes" id="UP000706151"/>
    </source>
</evidence>
<dbReference type="Pfam" id="PF13175">
    <property type="entry name" value="AAA_15"/>
    <property type="match status" value="1"/>
</dbReference>
<feature type="domain" description="Endonuclease GajA/Old nuclease/RecF-like AAA" evidence="1">
    <location>
        <begin position="227"/>
        <end position="326"/>
    </location>
</feature>
<protein>
    <submittedName>
        <fullName evidence="3">AAA family ATPase</fullName>
    </submittedName>
</protein>
<evidence type="ECO:0000259" key="2">
    <source>
        <dbReference type="Pfam" id="PF13476"/>
    </source>
</evidence>
<gene>
    <name evidence="3" type="ORF">IPK02_04330</name>
</gene>
<dbReference type="InterPro" id="IPR038729">
    <property type="entry name" value="Rad50/SbcC_AAA"/>
</dbReference>
<evidence type="ECO:0000313" key="3">
    <source>
        <dbReference type="EMBL" id="MBK7953256.1"/>
    </source>
</evidence>
<name>A0A935T6U4_9PROT</name>
<dbReference type="EMBL" id="JADJOT010000003">
    <property type="protein sequence ID" value="MBK7953256.1"/>
    <property type="molecule type" value="Genomic_DNA"/>
</dbReference>
<dbReference type="InterPro" id="IPR027417">
    <property type="entry name" value="P-loop_NTPase"/>
</dbReference>
<dbReference type="SUPFAM" id="SSF52540">
    <property type="entry name" value="P-loop containing nucleoside triphosphate hydrolases"/>
    <property type="match status" value="1"/>
</dbReference>
<reference evidence="3 4" key="1">
    <citation type="submission" date="2020-10" db="EMBL/GenBank/DDBJ databases">
        <title>Connecting structure to function with the recovery of over 1000 high-quality activated sludge metagenome-assembled genomes encoding full-length rRNA genes using long-read sequencing.</title>
        <authorList>
            <person name="Singleton C.M."/>
            <person name="Petriglieri F."/>
            <person name="Kristensen J.M."/>
            <person name="Kirkegaard R.H."/>
            <person name="Michaelsen T.Y."/>
            <person name="Andersen M.H."/>
            <person name="Karst S.M."/>
            <person name="Dueholm M.S."/>
            <person name="Nielsen P.H."/>
            <person name="Albertsen M."/>
        </authorList>
    </citation>
    <scope>NUCLEOTIDE SEQUENCE [LARGE SCALE GENOMIC DNA]</scope>
    <source>
        <strain evidence="3">Fred_18-Q3-R57-64_BAT3C.720</strain>
    </source>
</reference>
<dbReference type="Pfam" id="PF13476">
    <property type="entry name" value="AAA_23"/>
    <property type="match status" value="1"/>
</dbReference>
<dbReference type="GO" id="GO:0005524">
    <property type="term" value="F:ATP binding"/>
    <property type="evidence" value="ECO:0007669"/>
    <property type="project" value="InterPro"/>
</dbReference>
<dbReference type="InterPro" id="IPR041685">
    <property type="entry name" value="AAA_GajA/Old/RecF-like"/>
</dbReference>
<dbReference type="GO" id="GO:0016887">
    <property type="term" value="F:ATP hydrolysis activity"/>
    <property type="evidence" value="ECO:0007669"/>
    <property type="project" value="InterPro"/>
</dbReference>
<dbReference type="AlphaFoldDB" id="A0A935T6U4"/>
<evidence type="ECO:0000259" key="1">
    <source>
        <dbReference type="Pfam" id="PF13175"/>
    </source>
</evidence>
<organism evidence="3 4">
    <name type="scientific">Candidatus Accumulibacter affinis</name>
    <dbReference type="NCBI Taxonomy" id="2954384"/>
    <lineage>
        <taxon>Bacteria</taxon>
        <taxon>Pseudomonadati</taxon>
        <taxon>Pseudomonadota</taxon>
        <taxon>Betaproteobacteria</taxon>
        <taxon>Candidatus Accumulibacter</taxon>
    </lineage>
</organism>
<dbReference type="GO" id="GO:0006302">
    <property type="term" value="P:double-strand break repair"/>
    <property type="evidence" value="ECO:0007669"/>
    <property type="project" value="InterPro"/>
</dbReference>
<comment type="caution">
    <text evidence="3">The sequence shown here is derived from an EMBL/GenBank/DDBJ whole genome shotgun (WGS) entry which is preliminary data.</text>
</comment>
<feature type="domain" description="Rad50/SbcC-type AAA" evidence="2">
    <location>
        <begin position="7"/>
        <end position="52"/>
    </location>
</feature>
<dbReference type="GO" id="GO:0000731">
    <property type="term" value="P:DNA synthesis involved in DNA repair"/>
    <property type="evidence" value="ECO:0007669"/>
    <property type="project" value="TreeGrafter"/>
</dbReference>
<accession>A0A935T6U4</accession>
<dbReference type="PANTHER" id="PTHR32182:SF0">
    <property type="entry name" value="DNA REPLICATION AND REPAIR PROTEIN RECF"/>
    <property type="match status" value="1"/>
</dbReference>